<evidence type="ECO:0000256" key="1">
    <source>
        <dbReference type="SAM" id="Phobius"/>
    </source>
</evidence>
<proteinExistence type="predicted"/>
<evidence type="ECO:0000313" key="2">
    <source>
        <dbReference type="EMBL" id="MBC8534412.1"/>
    </source>
</evidence>
<dbReference type="RefSeq" id="WP_249319993.1">
    <property type="nucleotide sequence ID" value="NZ_JACRSN010000016.1"/>
</dbReference>
<gene>
    <name evidence="2" type="ORF">IAG03_10520</name>
</gene>
<accession>A0A926DAP0</accession>
<keyword evidence="3" id="KW-1185">Reference proteome</keyword>
<protein>
    <submittedName>
        <fullName evidence="2">Uncharacterized protein</fullName>
    </submittedName>
</protein>
<dbReference type="AlphaFoldDB" id="A0A926DAP0"/>
<sequence>MREELGEDIPEVFGYPTPRSNTLRYLLAQKGKLLAADASQFGIRVVAPQPYNNYDKMRWRQEVKLIRWMDSKIKSFVPDATLMFKSATAYDSEPLPANDISDYDGGVFFWDAASYATYSSRFEPTQEQKEKEARLSNACGVFAGILILIFVVVIAILAFRSI</sequence>
<name>A0A926DAP0_9FIRM</name>
<dbReference type="EMBL" id="JACRSN010000016">
    <property type="protein sequence ID" value="MBC8534412.1"/>
    <property type="molecule type" value="Genomic_DNA"/>
</dbReference>
<comment type="caution">
    <text evidence="2">The sequence shown here is derived from an EMBL/GenBank/DDBJ whole genome shotgun (WGS) entry which is preliminary data.</text>
</comment>
<keyword evidence="1" id="KW-1133">Transmembrane helix</keyword>
<reference evidence="2" key="1">
    <citation type="submission" date="2020-08" db="EMBL/GenBank/DDBJ databases">
        <title>Genome public.</title>
        <authorList>
            <person name="Liu C."/>
            <person name="Sun Q."/>
        </authorList>
    </citation>
    <scope>NUCLEOTIDE SEQUENCE</scope>
    <source>
        <strain evidence="2">NSJ-40</strain>
    </source>
</reference>
<evidence type="ECO:0000313" key="3">
    <source>
        <dbReference type="Proteomes" id="UP000651482"/>
    </source>
</evidence>
<dbReference type="Proteomes" id="UP000651482">
    <property type="component" value="Unassembled WGS sequence"/>
</dbReference>
<feature type="transmembrane region" description="Helical" evidence="1">
    <location>
        <begin position="138"/>
        <end position="159"/>
    </location>
</feature>
<keyword evidence="1" id="KW-0472">Membrane</keyword>
<keyword evidence="1" id="KW-0812">Transmembrane</keyword>
<organism evidence="2 3">
    <name type="scientific">Yeguia hominis</name>
    <dbReference type="NCBI Taxonomy" id="2763662"/>
    <lineage>
        <taxon>Bacteria</taxon>
        <taxon>Bacillati</taxon>
        <taxon>Bacillota</taxon>
        <taxon>Clostridia</taxon>
        <taxon>Eubacteriales</taxon>
        <taxon>Yeguiaceae</taxon>
        <taxon>Yeguia</taxon>
    </lineage>
</organism>